<evidence type="ECO:0000256" key="7">
    <source>
        <dbReference type="RuleBase" id="RU363032"/>
    </source>
</evidence>
<keyword evidence="4 7" id="KW-0812">Transmembrane</keyword>
<name>A0A3L7AG14_9MICO</name>
<feature type="transmembrane region" description="Helical" evidence="7">
    <location>
        <begin position="235"/>
        <end position="261"/>
    </location>
</feature>
<feature type="domain" description="ABC transmembrane type-1" evidence="8">
    <location>
        <begin position="94"/>
        <end position="308"/>
    </location>
</feature>
<feature type="transmembrane region" description="Helical" evidence="7">
    <location>
        <begin position="181"/>
        <end position="202"/>
    </location>
</feature>
<evidence type="ECO:0000259" key="8">
    <source>
        <dbReference type="PROSITE" id="PS50928"/>
    </source>
</evidence>
<dbReference type="OrthoDB" id="145927at2"/>
<keyword evidence="6 7" id="KW-0472">Membrane</keyword>
<comment type="caution">
    <text evidence="9">The sequence shown here is derived from an EMBL/GenBank/DDBJ whole genome shotgun (WGS) entry which is preliminary data.</text>
</comment>
<keyword evidence="2 7" id="KW-0813">Transport</keyword>
<evidence type="ECO:0000256" key="3">
    <source>
        <dbReference type="ARBA" id="ARBA00022475"/>
    </source>
</evidence>
<dbReference type="Proteomes" id="UP000269438">
    <property type="component" value="Unassembled WGS sequence"/>
</dbReference>
<gene>
    <name evidence="9" type="ORF">D9V34_16515</name>
</gene>
<dbReference type="InterPro" id="IPR050809">
    <property type="entry name" value="UgpAE/MalFG_permease"/>
</dbReference>
<feature type="transmembrane region" description="Helical" evidence="7">
    <location>
        <begin position="131"/>
        <end position="153"/>
    </location>
</feature>
<dbReference type="CDD" id="cd06261">
    <property type="entry name" value="TM_PBP2"/>
    <property type="match status" value="1"/>
</dbReference>
<dbReference type="Gene3D" id="1.10.3720.10">
    <property type="entry name" value="MetI-like"/>
    <property type="match status" value="1"/>
</dbReference>
<dbReference type="GO" id="GO:0005886">
    <property type="term" value="C:plasma membrane"/>
    <property type="evidence" value="ECO:0007669"/>
    <property type="project" value="UniProtKB-SubCell"/>
</dbReference>
<evidence type="ECO:0000256" key="5">
    <source>
        <dbReference type="ARBA" id="ARBA00022989"/>
    </source>
</evidence>
<dbReference type="RefSeq" id="WP_121689544.1">
    <property type="nucleotide sequence ID" value="NZ_RCUY01000015.1"/>
</dbReference>
<comment type="similarity">
    <text evidence="7">Belongs to the binding-protein-dependent transport system permease family.</text>
</comment>
<keyword evidence="5 7" id="KW-1133">Transmembrane helix</keyword>
<evidence type="ECO:0000256" key="1">
    <source>
        <dbReference type="ARBA" id="ARBA00004651"/>
    </source>
</evidence>
<reference evidence="9 10" key="1">
    <citation type="submission" date="2018-10" db="EMBL/GenBank/DDBJ databases">
        <authorList>
            <person name="Li J."/>
        </authorList>
    </citation>
    <scope>NUCLEOTIDE SEQUENCE [LARGE SCALE GENOMIC DNA]</scope>
    <source>
        <strain evidence="9 10">JCM 11654</strain>
    </source>
</reference>
<dbReference type="EMBL" id="RCUY01000015">
    <property type="protein sequence ID" value="RLP79383.1"/>
    <property type="molecule type" value="Genomic_DNA"/>
</dbReference>
<dbReference type="PROSITE" id="PS50928">
    <property type="entry name" value="ABC_TM1"/>
    <property type="match status" value="1"/>
</dbReference>
<dbReference type="Pfam" id="PF00528">
    <property type="entry name" value="BPD_transp_1"/>
    <property type="match status" value="1"/>
</dbReference>
<feature type="transmembrane region" description="Helical" evidence="7">
    <location>
        <begin position="98"/>
        <end position="119"/>
    </location>
</feature>
<keyword evidence="3" id="KW-1003">Cell membrane</keyword>
<evidence type="ECO:0000313" key="10">
    <source>
        <dbReference type="Proteomes" id="UP000269438"/>
    </source>
</evidence>
<evidence type="ECO:0000256" key="4">
    <source>
        <dbReference type="ARBA" id="ARBA00022692"/>
    </source>
</evidence>
<evidence type="ECO:0000313" key="9">
    <source>
        <dbReference type="EMBL" id="RLP79383.1"/>
    </source>
</evidence>
<feature type="transmembrane region" description="Helical" evidence="7">
    <location>
        <begin position="36"/>
        <end position="61"/>
    </location>
</feature>
<sequence>MAVIDAAPTEVSSAARHASPPLSAPRRRSVWKRNAGLTFALPALVWFLVFTIGPLFSLFYFSMTNWRGLIAPRTFVGLDNFTKLFADPVLHQAALNTLIQLVITVPIVVCGAFMTAYYVNLRPRGHRFIRAVLFTPVLLSAPALALVFLGVFAPTGLVNGFLDTIGLGHIAKPWLANGDSAFIAIIIVILWASVSVSAVMLASAMNSLPTEVFEAAELDGCGHWRRMWLIAFPMAKGFVGVITTLQFLWTLFTSAAVVLLLTRGGPGTSTINLSFLVYDYAFNKSKVGYAQAIAVILFVLGVLGLIGIRRLFRSKP</sequence>
<accession>A0A3L7AG14</accession>
<dbReference type="PANTHER" id="PTHR43227">
    <property type="entry name" value="BLL4140 PROTEIN"/>
    <property type="match status" value="1"/>
</dbReference>
<feature type="transmembrane region" description="Helical" evidence="7">
    <location>
        <begin position="288"/>
        <end position="308"/>
    </location>
</feature>
<comment type="subcellular location">
    <subcellularLocation>
        <location evidence="1 7">Cell membrane</location>
        <topology evidence="1 7">Multi-pass membrane protein</topology>
    </subcellularLocation>
</comment>
<dbReference type="AlphaFoldDB" id="A0A3L7AG14"/>
<dbReference type="SUPFAM" id="SSF161098">
    <property type="entry name" value="MetI-like"/>
    <property type="match status" value="1"/>
</dbReference>
<proteinExistence type="inferred from homology"/>
<dbReference type="InterPro" id="IPR035906">
    <property type="entry name" value="MetI-like_sf"/>
</dbReference>
<evidence type="ECO:0000256" key="2">
    <source>
        <dbReference type="ARBA" id="ARBA00022448"/>
    </source>
</evidence>
<dbReference type="GO" id="GO:0055085">
    <property type="term" value="P:transmembrane transport"/>
    <property type="evidence" value="ECO:0007669"/>
    <property type="project" value="InterPro"/>
</dbReference>
<keyword evidence="10" id="KW-1185">Reference proteome</keyword>
<dbReference type="PANTHER" id="PTHR43227:SF8">
    <property type="entry name" value="DIACETYLCHITOBIOSE UPTAKE SYSTEM PERMEASE PROTEIN DASB"/>
    <property type="match status" value="1"/>
</dbReference>
<organism evidence="9 10">
    <name type="scientific">Mycetocola lacteus</name>
    <dbReference type="NCBI Taxonomy" id="76637"/>
    <lineage>
        <taxon>Bacteria</taxon>
        <taxon>Bacillati</taxon>
        <taxon>Actinomycetota</taxon>
        <taxon>Actinomycetes</taxon>
        <taxon>Micrococcales</taxon>
        <taxon>Microbacteriaceae</taxon>
        <taxon>Mycetocola</taxon>
    </lineage>
</organism>
<evidence type="ECO:0000256" key="6">
    <source>
        <dbReference type="ARBA" id="ARBA00023136"/>
    </source>
</evidence>
<protein>
    <submittedName>
        <fullName evidence="9">Sugar ABC transporter permease</fullName>
    </submittedName>
</protein>
<dbReference type="InterPro" id="IPR000515">
    <property type="entry name" value="MetI-like"/>
</dbReference>